<feature type="compositionally biased region" description="Basic and acidic residues" evidence="9">
    <location>
        <begin position="20"/>
        <end position="40"/>
    </location>
</feature>
<comment type="caution">
    <text evidence="13">The sequence shown here is derived from an EMBL/GenBank/DDBJ whole genome shotgun (WGS) entry which is preliminary data.</text>
</comment>
<dbReference type="InterPro" id="IPR036837">
    <property type="entry name" value="Cation_efflux_CTD_sf"/>
</dbReference>
<evidence type="ECO:0000256" key="10">
    <source>
        <dbReference type="SAM" id="Phobius"/>
    </source>
</evidence>
<keyword evidence="5" id="KW-0862">Zinc</keyword>
<evidence type="ECO:0000256" key="2">
    <source>
        <dbReference type="ARBA" id="ARBA00008873"/>
    </source>
</evidence>
<keyword evidence="3" id="KW-0813">Transport</keyword>
<reference evidence="13 14" key="1">
    <citation type="submission" date="2013-03" db="EMBL/GenBank/DDBJ databases">
        <title>Salinisphaera hydrothermalis C41B8 Genome Sequencing.</title>
        <authorList>
            <person name="Li C."/>
            <person name="Lai Q."/>
            <person name="Shao Z."/>
        </authorList>
    </citation>
    <scope>NUCLEOTIDE SEQUENCE [LARGE SCALE GENOMIC DNA]</scope>
    <source>
        <strain evidence="13 14">C41B8</strain>
    </source>
</reference>
<feature type="transmembrane region" description="Helical" evidence="10">
    <location>
        <begin position="217"/>
        <end position="234"/>
    </location>
</feature>
<name>A0A084IHS5_SALHC</name>
<dbReference type="eggNOG" id="COG1230">
    <property type="taxonomic scope" value="Bacteria"/>
</dbReference>
<comment type="subcellular location">
    <subcellularLocation>
        <location evidence="1">Membrane</location>
        <topology evidence="1">Multi-pass membrane protein</topology>
    </subcellularLocation>
</comment>
<dbReference type="NCBIfam" id="TIGR01297">
    <property type="entry name" value="CDF"/>
    <property type="match status" value="1"/>
</dbReference>
<dbReference type="InterPro" id="IPR058533">
    <property type="entry name" value="Cation_efflux_TM"/>
</dbReference>
<keyword evidence="8 10" id="KW-0472">Membrane</keyword>
<evidence type="ECO:0000256" key="1">
    <source>
        <dbReference type="ARBA" id="ARBA00004141"/>
    </source>
</evidence>
<comment type="similarity">
    <text evidence="2">Belongs to the cation diffusion facilitator (CDF) transporter (TC 2.A.4) family. SLC30A subfamily.</text>
</comment>
<gene>
    <name evidence="13" type="ORF">C41B8_15667</name>
</gene>
<feature type="transmembrane region" description="Helical" evidence="10">
    <location>
        <begin position="51"/>
        <end position="72"/>
    </location>
</feature>
<dbReference type="Pfam" id="PF16916">
    <property type="entry name" value="ZT_dimer"/>
    <property type="match status" value="1"/>
</dbReference>
<dbReference type="RefSeq" id="WP_332254279.1">
    <property type="nucleotide sequence ID" value="NZ_APNK01000034.1"/>
</dbReference>
<dbReference type="Proteomes" id="UP000028302">
    <property type="component" value="Unassembled WGS sequence"/>
</dbReference>
<keyword evidence="14" id="KW-1185">Reference proteome</keyword>
<evidence type="ECO:0000256" key="9">
    <source>
        <dbReference type="SAM" id="MobiDB-lite"/>
    </source>
</evidence>
<dbReference type="InterPro" id="IPR050681">
    <property type="entry name" value="CDF/SLC30A"/>
</dbReference>
<dbReference type="PATRIC" id="fig|1304275.5.peg.3205"/>
<dbReference type="InterPro" id="IPR027469">
    <property type="entry name" value="Cation_efflux_TMD_sf"/>
</dbReference>
<feature type="non-terminal residue" evidence="13">
    <location>
        <position position="1"/>
    </location>
</feature>
<evidence type="ECO:0000259" key="11">
    <source>
        <dbReference type="Pfam" id="PF01545"/>
    </source>
</evidence>
<feature type="transmembrane region" description="Helical" evidence="10">
    <location>
        <begin position="122"/>
        <end position="145"/>
    </location>
</feature>
<dbReference type="EMBL" id="APNK01000034">
    <property type="protein sequence ID" value="KEZ76259.1"/>
    <property type="molecule type" value="Genomic_DNA"/>
</dbReference>
<dbReference type="GO" id="GO:0005385">
    <property type="term" value="F:zinc ion transmembrane transporter activity"/>
    <property type="evidence" value="ECO:0007669"/>
    <property type="project" value="TreeGrafter"/>
</dbReference>
<feature type="region of interest" description="Disordered" evidence="9">
    <location>
        <begin position="20"/>
        <end position="42"/>
    </location>
</feature>
<feature type="transmembrane region" description="Helical" evidence="10">
    <location>
        <begin position="84"/>
        <end position="101"/>
    </location>
</feature>
<evidence type="ECO:0000313" key="13">
    <source>
        <dbReference type="EMBL" id="KEZ76259.1"/>
    </source>
</evidence>
<evidence type="ECO:0000256" key="5">
    <source>
        <dbReference type="ARBA" id="ARBA00022906"/>
    </source>
</evidence>
<keyword evidence="7" id="KW-0406">Ion transport</keyword>
<dbReference type="Pfam" id="PF01545">
    <property type="entry name" value="Cation_efflux"/>
    <property type="match status" value="1"/>
</dbReference>
<dbReference type="SUPFAM" id="SSF160240">
    <property type="entry name" value="Cation efflux protein cytoplasmic domain-like"/>
    <property type="match status" value="1"/>
</dbReference>
<keyword evidence="5" id="KW-0864">Zinc transport</keyword>
<dbReference type="InterPro" id="IPR027470">
    <property type="entry name" value="Cation_efflux_CTD"/>
</dbReference>
<protein>
    <submittedName>
        <fullName evidence="13">Cation diffusion facilitator family transporter</fullName>
    </submittedName>
</protein>
<evidence type="ECO:0000256" key="6">
    <source>
        <dbReference type="ARBA" id="ARBA00022989"/>
    </source>
</evidence>
<dbReference type="SUPFAM" id="SSF161111">
    <property type="entry name" value="Cation efflux protein transmembrane domain-like"/>
    <property type="match status" value="1"/>
</dbReference>
<dbReference type="AlphaFoldDB" id="A0A084IHS5"/>
<evidence type="ECO:0000259" key="12">
    <source>
        <dbReference type="Pfam" id="PF16916"/>
    </source>
</evidence>
<feature type="transmembrane region" description="Helical" evidence="10">
    <location>
        <begin position="151"/>
        <end position="174"/>
    </location>
</feature>
<accession>A0A084IHS5</accession>
<evidence type="ECO:0000313" key="14">
    <source>
        <dbReference type="Proteomes" id="UP000028302"/>
    </source>
</evidence>
<dbReference type="Gene3D" id="1.20.1510.10">
    <property type="entry name" value="Cation efflux protein transmembrane domain"/>
    <property type="match status" value="1"/>
</dbReference>
<organism evidence="13 14">
    <name type="scientific">Salinisphaera hydrothermalis (strain C41B8)</name>
    <dbReference type="NCBI Taxonomy" id="1304275"/>
    <lineage>
        <taxon>Bacteria</taxon>
        <taxon>Pseudomonadati</taxon>
        <taxon>Pseudomonadota</taxon>
        <taxon>Gammaproteobacteria</taxon>
        <taxon>Salinisphaerales</taxon>
        <taxon>Salinisphaeraceae</taxon>
        <taxon>Salinisphaera</taxon>
    </lineage>
</organism>
<keyword evidence="6 10" id="KW-1133">Transmembrane helix</keyword>
<evidence type="ECO:0000256" key="4">
    <source>
        <dbReference type="ARBA" id="ARBA00022692"/>
    </source>
</evidence>
<feature type="domain" description="Cation efflux protein cytoplasmic" evidence="12">
    <location>
        <begin position="247"/>
        <end position="319"/>
    </location>
</feature>
<dbReference type="GO" id="GO:0005886">
    <property type="term" value="C:plasma membrane"/>
    <property type="evidence" value="ECO:0007669"/>
    <property type="project" value="TreeGrafter"/>
</dbReference>
<keyword evidence="4 10" id="KW-0812">Transmembrane</keyword>
<evidence type="ECO:0000256" key="7">
    <source>
        <dbReference type="ARBA" id="ARBA00023065"/>
    </source>
</evidence>
<sequence>SSRIRRLIQTPAYTTFEHISHAHGPHDHDHGGGHDHDHGLGGHHHHGSGKVLVFSLCFTFGFAIVEVVGGWLSGSLALLSDAGHMFTDTSSLAIGAFAAWLSRRPASKSHSFGLQRAEVLGALVNAVMMIGVVVAIAISAIHRFFQPEPVVGGMVMIIAGIGLLVNILIGYILLRGEQTMNVRGALLHVLGDLMGSVAALVAGFVIMFTGWTPIDPLLSLFVCVLICLSAIPLLREVVRVLMEGVPKGVDAAGVSRALADVEGVRSVHDLHIWSLSSSQRALAAHIEIARLADWDTILPRLQTLLADRYAITHTTLQPEDRETARACAVDIDCGMAT</sequence>
<dbReference type="PANTHER" id="PTHR11562">
    <property type="entry name" value="CATION EFFLUX PROTEIN/ ZINC TRANSPORTER"/>
    <property type="match status" value="1"/>
</dbReference>
<evidence type="ECO:0000256" key="3">
    <source>
        <dbReference type="ARBA" id="ARBA00022448"/>
    </source>
</evidence>
<evidence type="ECO:0000256" key="8">
    <source>
        <dbReference type="ARBA" id="ARBA00023136"/>
    </source>
</evidence>
<feature type="domain" description="Cation efflux protein transmembrane" evidence="11">
    <location>
        <begin position="53"/>
        <end position="242"/>
    </location>
</feature>
<dbReference type="PANTHER" id="PTHR11562:SF17">
    <property type="entry name" value="RE54080P-RELATED"/>
    <property type="match status" value="1"/>
</dbReference>
<proteinExistence type="inferred from homology"/>
<feature type="transmembrane region" description="Helical" evidence="10">
    <location>
        <begin position="186"/>
        <end position="211"/>
    </location>
</feature>
<dbReference type="InterPro" id="IPR002524">
    <property type="entry name" value="Cation_efflux"/>
</dbReference>